<dbReference type="Pfam" id="PF00122">
    <property type="entry name" value="E1-E2_ATPase"/>
    <property type="match status" value="1"/>
</dbReference>
<feature type="transmembrane region" description="Helical" evidence="5">
    <location>
        <begin position="326"/>
        <end position="344"/>
    </location>
</feature>
<dbReference type="Proteomes" id="UP000039865">
    <property type="component" value="Unassembled WGS sequence"/>
</dbReference>
<evidence type="ECO:0000256" key="2">
    <source>
        <dbReference type="ARBA" id="ARBA00022692"/>
    </source>
</evidence>
<evidence type="ECO:0000256" key="3">
    <source>
        <dbReference type="ARBA" id="ARBA00022989"/>
    </source>
</evidence>
<feature type="domain" description="P-type ATPase A" evidence="6">
    <location>
        <begin position="83"/>
        <end position="171"/>
    </location>
</feature>
<comment type="subcellular location">
    <subcellularLocation>
        <location evidence="1">Membrane</location>
    </subcellularLocation>
</comment>
<dbReference type="InterPro" id="IPR023298">
    <property type="entry name" value="ATPase_P-typ_TM_dom_sf"/>
</dbReference>
<dbReference type="InterPro" id="IPR018303">
    <property type="entry name" value="ATPase_P-typ_P_site"/>
</dbReference>
<dbReference type="Gene3D" id="3.40.50.1000">
    <property type="entry name" value="HAD superfamily/HAD-like"/>
    <property type="match status" value="1"/>
</dbReference>
<dbReference type="PANTHER" id="PTHR24092">
    <property type="entry name" value="PROBABLE PHOSPHOLIPID-TRANSPORTING ATPASE"/>
    <property type="match status" value="1"/>
</dbReference>
<proteinExistence type="predicted"/>
<dbReference type="InterPro" id="IPR059000">
    <property type="entry name" value="ATPase_P-type_domA"/>
</dbReference>
<keyword evidence="8" id="KW-1185">Reference proteome</keyword>
<dbReference type="OrthoDB" id="377733at2759"/>
<dbReference type="AlphaFoldDB" id="A0A077ZSE8"/>
<evidence type="ECO:0000259" key="6">
    <source>
        <dbReference type="Pfam" id="PF00122"/>
    </source>
</evidence>
<dbReference type="PROSITE" id="PS00154">
    <property type="entry name" value="ATPASE_E1_E2"/>
    <property type="match status" value="1"/>
</dbReference>
<dbReference type="GO" id="GO:0005886">
    <property type="term" value="C:plasma membrane"/>
    <property type="evidence" value="ECO:0007669"/>
    <property type="project" value="TreeGrafter"/>
</dbReference>
<dbReference type="EMBL" id="CCKQ01001365">
    <property type="protein sequence ID" value="CDW72469.1"/>
    <property type="molecule type" value="Genomic_DNA"/>
</dbReference>
<dbReference type="InterPro" id="IPR023214">
    <property type="entry name" value="HAD_sf"/>
</dbReference>
<keyword evidence="3 5" id="KW-1133">Transmembrane helix</keyword>
<feature type="transmembrane region" description="Helical" evidence="5">
    <location>
        <begin position="257"/>
        <end position="280"/>
    </location>
</feature>
<dbReference type="GO" id="GO:0045332">
    <property type="term" value="P:phospholipid translocation"/>
    <property type="evidence" value="ECO:0007669"/>
    <property type="project" value="TreeGrafter"/>
</dbReference>
<dbReference type="InParanoid" id="A0A077ZSE8"/>
<evidence type="ECO:0000256" key="5">
    <source>
        <dbReference type="SAM" id="Phobius"/>
    </source>
</evidence>
<gene>
    <name evidence="7" type="primary">Contig825.g897</name>
    <name evidence="7" type="ORF">STYLEM_1429</name>
</gene>
<sequence length="434" mass="50498">MDNWSCFVYFQMTQTQKTQVHLNDASAAGRIIIISVLQVIPQTSNLSGTPFELLSLIVILLLTTIIEYHDDFKRKNSDRRENKREVQVYDAKKEIFVKTQWQHLKVGQVVLMEQNDLVPADMILIKSSCPSGLCYLESQNLQGENDLLKKVCDRLLYQIINPEDPKTVKNLKGSIISDSTNASQYNFTANMYLHQSSNRQNVIKRVQIDEKQLILRGCKVKNTKWVMGLIIAAGHDTNLMRNTIKLINKKSFINRDLNLQVIIILLFSIILSVSSAIYYVTTNIRDDCDDDSQDDQEDVNCEGWTKLFFMEFLIWFIQYKQDIFKFYLYSNLIPISLLFTLEFVRIAQTYFIQHDCLMFDNDQMLFPSVQSSQLLEELGQVQVIFSDKTGTMTANIMRFRKIACGQKQYAPIFGNNRKFIIIEYRSIQRFYCIT</sequence>
<dbReference type="SUPFAM" id="SSF81665">
    <property type="entry name" value="Calcium ATPase, transmembrane domain M"/>
    <property type="match status" value="1"/>
</dbReference>
<name>A0A077ZSE8_STYLE</name>
<organism evidence="7 8">
    <name type="scientific">Stylonychia lemnae</name>
    <name type="common">Ciliate</name>
    <dbReference type="NCBI Taxonomy" id="5949"/>
    <lineage>
        <taxon>Eukaryota</taxon>
        <taxon>Sar</taxon>
        <taxon>Alveolata</taxon>
        <taxon>Ciliophora</taxon>
        <taxon>Intramacronucleata</taxon>
        <taxon>Spirotrichea</taxon>
        <taxon>Stichotrichia</taxon>
        <taxon>Sporadotrichida</taxon>
        <taxon>Oxytrichidae</taxon>
        <taxon>Stylonychinae</taxon>
        <taxon>Stylonychia</taxon>
    </lineage>
</organism>
<dbReference type="GO" id="GO:0000166">
    <property type="term" value="F:nucleotide binding"/>
    <property type="evidence" value="ECO:0007669"/>
    <property type="project" value="InterPro"/>
</dbReference>
<keyword evidence="2 5" id="KW-0812">Transmembrane</keyword>
<dbReference type="InterPro" id="IPR023299">
    <property type="entry name" value="ATPase_P-typ_cyto_dom_N"/>
</dbReference>
<dbReference type="OMA" id="FNITNIC"/>
<dbReference type="GO" id="GO:0140326">
    <property type="term" value="F:ATPase-coupled intramembrane lipid transporter activity"/>
    <property type="evidence" value="ECO:0007669"/>
    <property type="project" value="TreeGrafter"/>
</dbReference>
<protein>
    <submittedName>
        <fullName evidence="7">Cation transport atpase</fullName>
    </submittedName>
</protein>
<accession>A0A077ZSE8</accession>
<evidence type="ECO:0000313" key="7">
    <source>
        <dbReference type="EMBL" id="CDW72469.1"/>
    </source>
</evidence>
<dbReference type="SUPFAM" id="SSF81653">
    <property type="entry name" value="Calcium ATPase, transduction domain A"/>
    <property type="match status" value="1"/>
</dbReference>
<evidence type="ECO:0000313" key="8">
    <source>
        <dbReference type="Proteomes" id="UP000039865"/>
    </source>
</evidence>
<dbReference type="InterPro" id="IPR008250">
    <property type="entry name" value="ATPase_P-typ_transduc_dom_A_sf"/>
</dbReference>
<evidence type="ECO:0000256" key="4">
    <source>
        <dbReference type="ARBA" id="ARBA00023136"/>
    </source>
</evidence>
<dbReference type="Gene3D" id="2.70.150.10">
    <property type="entry name" value="Calcium-transporting ATPase, cytoplasmic transduction domain A"/>
    <property type="match status" value="1"/>
</dbReference>
<evidence type="ECO:0000256" key="1">
    <source>
        <dbReference type="ARBA" id="ARBA00004370"/>
    </source>
</evidence>
<reference evidence="7 8" key="1">
    <citation type="submission" date="2014-06" db="EMBL/GenBank/DDBJ databases">
        <authorList>
            <person name="Swart Estienne"/>
        </authorList>
    </citation>
    <scope>NUCLEOTIDE SEQUENCE [LARGE SCALE GENOMIC DNA]</scope>
    <source>
        <strain evidence="7 8">130c</strain>
    </source>
</reference>
<dbReference type="PANTHER" id="PTHR24092:SF150">
    <property type="entry name" value="PHOSPHOLIPID-TRANSPORTING ATPASE"/>
    <property type="match status" value="1"/>
</dbReference>
<keyword evidence="4 5" id="KW-0472">Membrane</keyword>
<dbReference type="Gene3D" id="3.40.1110.10">
    <property type="entry name" value="Calcium-transporting ATPase, cytoplasmic domain N"/>
    <property type="match status" value="1"/>
</dbReference>